<dbReference type="FunFam" id="3.40.1390.30:FF:000001">
    <property type="entry name" value="GTP cyclohydrolase 1 type 2"/>
    <property type="match status" value="1"/>
</dbReference>
<dbReference type="NCBIfam" id="TIGR00486">
    <property type="entry name" value="YbgI_SA1388"/>
    <property type="match status" value="1"/>
</dbReference>
<organism evidence="6 7">
    <name type="scientific">Acidilutibacter cellobiosedens</name>
    <dbReference type="NCBI Taxonomy" id="2507161"/>
    <lineage>
        <taxon>Bacteria</taxon>
        <taxon>Bacillati</taxon>
        <taxon>Bacillota</taxon>
        <taxon>Tissierellia</taxon>
        <taxon>Tissierellales</taxon>
        <taxon>Acidilutibacteraceae</taxon>
        <taxon>Acidilutibacter</taxon>
    </lineage>
</organism>
<dbReference type="PANTHER" id="PTHR13799:SF14">
    <property type="entry name" value="GTP CYCLOHYDROLASE 1 TYPE 2 HOMOLOG"/>
    <property type="match status" value="1"/>
</dbReference>
<evidence type="ECO:0000256" key="1">
    <source>
        <dbReference type="ARBA" id="ARBA00006964"/>
    </source>
</evidence>
<feature type="binding site" evidence="5">
    <location>
        <position position="65"/>
    </location>
    <ligand>
        <name>a divalent metal cation</name>
        <dbReference type="ChEBI" id="CHEBI:60240"/>
        <label>1</label>
    </ligand>
</feature>
<dbReference type="Pfam" id="PF01784">
    <property type="entry name" value="DUF34_NIF3"/>
    <property type="match status" value="1"/>
</dbReference>
<feature type="binding site" evidence="5">
    <location>
        <position position="103"/>
    </location>
    <ligand>
        <name>a divalent metal cation</name>
        <dbReference type="ChEBI" id="CHEBI:60240"/>
        <label>1</label>
    </ligand>
</feature>
<evidence type="ECO:0000256" key="2">
    <source>
        <dbReference type="ARBA" id="ARBA00022112"/>
    </source>
</evidence>
<dbReference type="KEGG" id="spoa:EQM13_11305"/>
<dbReference type="PIRSF" id="PIRSF037489">
    <property type="entry name" value="UCP037489_NIF3_YqfO"/>
    <property type="match status" value="1"/>
</dbReference>
<reference evidence="7" key="1">
    <citation type="submission" date="2019-01" db="EMBL/GenBank/DDBJ databases">
        <title>Draft genomes of a novel of Sporanaerobacter strains.</title>
        <authorList>
            <person name="Ma S."/>
        </authorList>
    </citation>
    <scope>NUCLEOTIDE SEQUENCE [LARGE SCALE GENOMIC DNA]</scope>
    <source>
        <strain evidence="7">NJN-17</strain>
    </source>
</reference>
<proteinExistence type="inferred from homology"/>
<dbReference type="Gene3D" id="3.30.70.120">
    <property type="match status" value="1"/>
</dbReference>
<feature type="binding site" evidence="5">
    <location>
        <position position="64"/>
    </location>
    <ligand>
        <name>a divalent metal cation</name>
        <dbReference type="ChEBI" id="CHEBI:60240"/>
        <label>2</label>
    </ligand>
</feature>
<sequence length="366" mass="41804">MKAYEIINLMDEWAKPYYIDKWDNTGFQIGDGNKEIKKIILSLNIDDVLLEKAQSAGADMIITHHPIIFKPINNIISSDYKGRLIMNIIKSDIVVYNAHSNLDICKNGVNDRLAGILNLKNSEVLSSLYQEKFYKLVVFVPEGCEEKIRDVLGKAGAGWIGNYSNCTYNIDGMGTFLPLENTHPFIGQKNVLERVKEKRIETIVREREADRIIEEMIKAHPYEEVAYDLYPLENKGADYGYGRVGDIEEISMKALIEEIKRKLTVKNIRVYGGENKKINRIAVCGGSGGDFIYDAYRKNAQVYITGDIKYHEAQLAKELGLILIDSNHYDTEKIILPVIKEYILEHTNEKIEVDISDINSYGFQEY</sequence>
<feature type="binding site" evidence="5">
    <location>
        <position position="328"/>
    </location>
    <ligand>
        <name>a divalent metal cation</name>
        <dbReference type="ChEBI" id="CHEBI:60240"/>
        <label>1</label>
    </ligand>
</feature>
<evidence type="ECO:0000256" key="4">
    <source>
        <dbReference type="PIRNR" id="PIRNR037489"/>
    </source>
</evidence>
<dbReference type="InterPro" id="IPR015867">
    <property type="entry name" value="N-reg_PII/ATP_PRibTrfase_C"/>
</dbReference>
<dbReference type="GO" id="GO:0005737">
    <property type="term" value="C:cytoplasm"/>
    <property type="evidence" value="ECO:0007669"/>
    <property type="project" value="TreeGrafter"/>
</dbReference>
<feature type="binding site" evidence="5">
    <location>
        <position position="332"/>
    </location>
    <ligand>
        <name>a divalent metal cation</name>
        <dbReference type="ChEBI" id="CHEBI:60240"/>
        <label>1</label>
    </ligand>
</feature>
<dbReference type="FunFam" id="3.30.70.120:FF:000006">
    <property type="entry name" value="GTP cyclohydrolase 1 type 2 homolog"/>
    <property type="match status" value="1"/>
</dbReference>
<evidence type="ECO:0000256" key="3">
    <source>
        <dbReference type="ARBA" id="ARBA00022723"/>
    </source>
</evidence>
<protein>
    <recommendedName>
        <fullName evidence="2 4">GTP cyclohydrolase 1 type 2 homolog</fullName>
    </recommendedName>
</protein>
<dbReference type="InterPro" id="IPR002678">
    <property type="entry name" value="DUF34/NIF3"/>
</dbReference>
<dbReference type="InterPro" id="IPR036069">
    <property type="entry name" value="DUF34/NIF3_sf"/>
</dbReference>
<dbReference type="Proteomes" id="UP000287969">
    <property type="component" value="Chromosome"/>
</dbReference>
<accession>A0A410QDR3</accession>
<dbReference type="SUPFAM" id="SSF102705">
    <property type="entry name" value="NIF3 (NGG1p interacting factor 3)-like"/>
    <property type="match status" value="1"/>
</dbReference>
<evidence type="ECO:0000313" key="7">
    <source>
        <dbReference type="Proteomes" id="UP000287969"/>
    </source>
</evidence>
<dbReference type="GO" id="GO:0046872">
    <property type="term" value="F:metal ion binding"/>
    <property type="evidence" value="ECO:0007669"/>
    <property type="project" value="UniProtKB-UniRule"/>
</dbReference>
<keyword evidence="3 4" id="KW-0479">Metal-binding</keyword>
<evidence type="ECO:0000256" key="5">
    <source>
        <dbReference type="PIRSR" id="PIRSR602678-1"/>
    </source>
</evidence>
<dbReference type="OrthoDB" id="9792792at2"/>
<evidence type="ECO:0000313" key="6">
    <source>
        <dbReference type="EMBL" id="QAT62131.1"/>
    </source>
</evidence>
<keyword evidence="7" id="KW-1185">Reference proteome</keyword>
<dbReference type="AlphaFoldDB" id="A0A410QDR3"/>
<comment type="similarity">
    <text evidence="1 4">Belongs to the GTP cyclohydrolase I type 2/NIF3 family.</text>
</comment>
<dbReference type="PANTHER" id="PTHR13799">
    <property type="entry name" value="NGG1 INTERACTING FACTOR 3"/>
    <property type="match status" value="1"/>
</dbReference>
<dbReference type="EMBL" id="CP035282">
    <property type="protein sequence ID" value="QAT62131.1"/>
    <property type="molecule type" value="Genomic_DNA"/>
</dbReference>
<gene>
    <name evidence="6" type="ORF">EQM13_11305</name>
</gene>
<dbReference type="Gene3D" id="3.40.1390.30">
    <property type="entry name" value="NIF3 (NGG1p interacting factor 3)-like"/>
    <property type="match status" value="2"/>
</dbReference>
<name>A0A410QDR3_9FIRM</name>
<dbReference type="RefSeq" id="WP_083381755.1">
    <property type="nucleotide sequence ID" value="NZ_CP035282.1"/>
</dbReference>
<dbReference type="InterPro" id="IPR017221">
    <property type="entry name" value="DUF34/NIF3_bac"/>
</dbReference>